<dbReference type="EMBL" id="HACA01002536">
    <property type="protein sequence ID" value="CDW19897.1"/>
    <property type="molecule type" value="Transcribed_RNA"/>
</dbReference>
<feature type="domain" description="PiggyBac transposable element-derived protein" evidence="1">
    <location>
        <begin position="7"/>
        <end position="77"/>
    </location>
</feature>
<protein>
    <submittedName>
        <fullName evidence="2">Putative LOC101241568 [Hydra vulgaris]</fullName>
    </submittedName>
</protein>
<sequence>MWKIDTQPLIRATMSRDRFKMMLRVIRFDKENTRVDRAPTDKAAPIQDLWLLLNKKLERTYKSHECITLDEQLFPFPRHK</sequence>
<dbReference type="Pfam" id="PF13843">
    <property type="entry name" value="DDE_Tnp_1_7"/>
    <property type="match status" value="1"/>
</dbReference>
<dbReference type="InterPro" id="IPR029526">
    <property type="entry name" value="PGBD"/>
</dbReference>
<evidence type="ECO:0000313" key="2">
    <source>
        <dbReference type="EMBL" id="CDW19897.1"/>
    </source>
</evidence>
<name>A0A0K2T2U3_LEPSM</name>
<organism evidence="2">
    <name type="scientific">Lepeophtheirus salmonis</name>
    <name type="common">Salmon louse</name>
    <name type="synonym">Caligus salmonis</name>
    <dbReference type="NCBI Taxonomy" id="72036"/>
    <lineage>
        <taxon>Eukaryota</taxon>
        <taxon>Metazoa</taxon>
        <taxon>Ecdysozoa</taxon>
        <taxon>Arthropoda</taxon>
        <taxon>Crustacea</taxon>
        <taxon>Multicrustacea</taxon>
        <taxon>Hexanauplia</taxon>
        <taxon>Copepoda</taxon>
        <taxon>Siphonostomatoida</taxon>
        <taxon>Caligidae</taxon>
        <taxon>Lepeophtheirus</taxon>
    </lineage>
</organism>
<proteinExistence type="predicted"/>
<dbReference type="AlphaFoldDB" id="A0A0K2T2U3"/>
<dbReference type="PANTHER" id="PTHR46599">
    <property type="entry name" value="PIGGYBAC TRANSPOSABLE ELEMENT-DERIVED PROTEIN 4"/>
    <property type="match status" value="1"/>
</dbReference>
<feature type="non-terminal residue" evidence="2">
    <location>
        <position position="80"/>
    </location>
</feature>
<accession>A0A0K2T2U3</accession>
<evidence type="ECO:0000259" key="1">
    <source>
        <dbReference type="Pfam" id="PF13843"/>
    </source>
</evidence>
<reference evidence="2" key="1">
    <citation type="submission" date="2014-05" db="EMBL/GenBank/DDBJ databases">
        <authorList>
            <person name="Chronopoulou M."/>
        </authorList>
    </citation>
    <scope>NUCLEOTIDE SEQUENCE</scope>
    <source>
        <tissue evidence="2">Whole organism</tissue>
    </source>
</reference>
<dbReference type="PANTHER" id="PTHR46599:SF6">
    <property type="entry name" value="DUAL SPECIFICITY PHOSPHATASE 26"/>
    <property type="match status" value="1"/>
</dbReference>